<evidence type="ECO:0000256" key="1">
    <source>
        <dbReference type="ARBA" id="ARBA00004173"/>
    </source>
</evidence>
<evidence type="ECO:0000259" key="9">
    <source>
        <dbReference type="Pfam" id="PF08511"/>
    </source>
</evidence>
<dbReference type="PANTHER" id="PTHR21427:SF19">
    <property type="entry name" value="UBIQUINONE BIOSYNTHESIS PROTEIN COQ9, MITOCHONDRIAL"/>
    <property type="match status" value="1"/>
</dbReference>
<keyword evidence="5" id="KW-0809">Transit peptide</keyword>
<comment type="subcellular location">
    <subcellularLocation>
        <location evidence="1 8">Mitochondrion</location>
    </subcellularLocation>
</comment>
<dbReference type="UniPathway" id="UPA00232"/>
<keyword evidence="6 8" id="KW-0446">Lipid-binding</keyword>
<keyword evidence="12" id="KW-1185">Reference proteome</keyword>
<feature type="domain" description="COQ9 C-terminal" evidence="9">
    <location>
        <begin position="175"/>
        <end position="242"/>
    </location>
</feature>
<dbReference type="Pfam" id="PF08511">
    <property type="entry name" value="COQ9"/>
    <property type="match status" value="1"/>
</dbReference>
<dbReference type="InterPro" id="IPR012762">
    <property type="entry name" value="Ubiq_biosynth_COQ9"/>
</dbReference>
<evidence type="ECO:0000256" key="2">
    <source>
        <dbReference type="ARBA" id="ARBA00004749"/>
    </source>
</evidence>
<dbReference type="InterPro" id="IPR048674">
    <property type="entry name" value="COQ9_HTH"/>
</dbReference>
<dbReference type="AlphaFoldDB" id="A0A024G7U4"/>
<comment type="function">
    <text evidence="8">Membrane-associated protein that warps the membrane surface to access and bind aromatic isoprenes with high specificity, including ubiquinone (CoQ) isoprene intermediates and presents them directly to Coq7, therefore facilitating the Coq7-mediated hydroxylase step. Participates in the biosynthesis of coenzyme Q, also named ubiquinone, an essential lipid-soluble electron transporter for aerobic cellular respiration.</text>
</comment>
<accession>A0A024G7U4</accession>
<keyword evidence="7 8" id="KW-0496">Mitochondrion</keyword>
<dbReference type="GO" id="GO:0005743">
    <property type="term" value="C:mitochondrial inner membrane"/>
    <property type="evidence" value="ECO:0007669"/>
    <property type="project" value="TreeGrafter"/>
</dbReference>
<feature type="domain" description="Ubiquinone biosynthesis protein COQ9 HTH" evidence="10">
    <location>
        <begin position="64"/>
        <end position="89"/>
    </location>
</feature>
<dbReference type="GO" id="GO:0008289">
    <property type="term" value="F:lipid binding"/>
    <property type="evidence" value="ECO:0007669"/>
    <property type="project" value="UniProtKB-UniRule"/>
</dbReference>
<evidence type="ECO:0000313" key="11">
    <source>
        <dbReference type="EMBL" id="CCI42911.1"/>
    </source>
</evidence>
<organism evidence="11 12">
    <name type="scientific">Albugo candida</name>
    <dbReference type="NCBI Taxonomy" id="65357"/>
    <lineage>
        <taxon>Eukaryota</taxon>
        <taxon>Sar</taxon>
        <taxon>Stramenopiles</taxon>
        <taxon>Oomycota</taxon>
        <taxon>Peronosporomycetes</taxon>
        <taxon>Albuginales</taxon>
        <taxon>Albuginaceae</taxon>
        <taxon>Albugo</taxon>
    </lineage>
</organism>
<evidence type="ECO:0000256" key="5">
    <source>
        <dbReference type="ARBA" id="ARBA00022946"/>
    </source>
</evidence>
<name>A0A024G7U4_9STRA</name>
<dbReference type="STRING" id="65357.A0A024G7U4"/>
<evidence type="ECO:0000259" key="10">
    <source>
        <dbReference type="Pfam" id="PF21392"/>
    </source>
</evidence>
<dbReference type="EMBL" id="CAIX01000041">
    <property type="protein sequence ID" value="CCI42911.1"/>
    <property type="molecule type" value="Genomic_DNA"/>
</dbReference>
<evidence type="ECO:0000313" key="12">
    <source>
        <dbReference type="Proteomes" id="UP000053237"/>
    </source>
</evidence>
<dbReference type="FunFam" id="1.10.357.10:FF:000004">
    <property type="entry name" value="Ubiquinone biosynthesis protein COQ9, mitochondrial"/>
    <property type="match status" value="1"/>
</dbReference>
<dbReference type="Gene3D" id="1.10.357.10">
    <property type="entry name" value="Tetracycline Repressor, domain 2"/>
    <property type="match status" value="1"/>
</dbReference>
<comment type="caution">
    <text evidence="11">The sequence shown here is derived from an EMBL/GenBank/DDBJ whole genome shotgun (WGS) entry which is preliminary data.</text>
</comment>
<proteinExistence type="inferred from homology"/>
<dbReference type="InParanoid" id="A0A024G7U4"/>
<protein>
    <recommendedName>
        <fullName evidence="8">Ubiquinone biosynthesis protein</fullName>
    </recommendedName>
</protein>
<evidence type="ECO:0000256" key="6">
    <source>
        <dbReference type="ARBA" id="ARBA00023121"/>
    </source>
</evidence>
<dbReference type="Pfam" id="PF21392">
    <property type="entry name" value="COQ9_N"/>
    <property type="match status" value="1"/>
</dbReference>
<dbReference type="InterPro" id="IPR013718">
    <property type="entry name" value="COQ9_C"/>
</dbReference>
<evidence type="ECO:0000256" key="4">
    <source>
        <dbReference type="ARBA" id="ARBA00022688"/>
    </source>
</evidence>
<dbReference type="Proteomes" id="UP000053237">
    <property type="component" value="Unassembled WGS sequence"/>
</dbReference>
<comment type="pathway">
    <text evidence="2 8">Cofactor biosynthesis; ubiquinone biosynthesis.</text>
</comment>
<evidence type="ECO:0000256" key="8">
    <source>
        <dbReference type="RuleBase" id="RU366063"/>
    </source>
</evidence>
<dbReference type="GO" id="GO:0006744">
    <property type="term" value="P:ubiquinone biosynthetic process"/>
    <property type="evidence" value="ECO:0007669"/>
    <property type="project" value="UniProtKB-UniRule"/>
</dbReference>
<dbReference type="NCBIfam" id="TIGR02396">
    <property type="entry name" value="diverge_rpsU"/>
    <property type="match status" value="1"/>
</dbReference>
<keyword evidence="4 8" id="KW-0831">Ubiquinone biosynthesis</keyword>
<reference evidence="11 12" key="1">
    <citation type="submission" date="2012-05" db="EMBL/GenBank/DDBJ databases">
        <title>Recombination and specialization in a pathogen metapopulation.</title>
        <authorList>
            <person name="Gardiner A."/>
            <person name="Kemen E."/>
            <person name="Schultz-Larsen T."/>
            <person name="MacLean D."/>
            <person name="Van Oosterhout C."/>
            <person name="Jones J.D.G."/>
        </authorList>
    </citation>
    <scope>NUCLEOTIDE SEQUENCE [LARGE SCALE GENOMIC DNA]</scope>
    <source>
        <strain evidence="11 12">Ac Nc2</strain>
    </source>
</reference>
<sequence>MIRLHLTATTLLKNPRISRCSNHLSFSTKKARAEFPPGICNYVTKSHQERPHTDTASESFDPQQQKILCKALQHVNELGWSVDALSAGARDAGYPSVAHGRLPNGAIDLVHFFMEDCQSRLRSSLAEKTTQLQSMSVPERLKVGLKTRLECLAPYRENWAQAMALGAMPQNALATFQRLARLVDEIWYYAGDVSTDMSWYQKRAVLLGIYASAEFFYLTDASTNSEETWSFVNRRIEETISLGNLPHNLQDVAGMTMSGIQSILSASLSLAAPLGNQFIQSSPLAIFPNPIQTLGNQVSSTVMSSLANGFATASPFFPRVTKTEGGSIDHHELNEIDKEIEKFGMNQKSS</sequence>
<evidence type="ECO:0000256" key="3">
    <source>
        <dbReference type="ARBA" id="ARBA00010766"/>
    </source>
</evidence>
<dbReference type="OrthoDB" id="619536at2759"/>
<dbReference type="PANTHER" id="PTHR21427">
    <property type="entry name" value="UBIQUINONE BIOSYNTHESIS PROTEIN COQ9, MITOCHONDRIAL"/>
    <property type="match status" value="1"/>
</dbReference>
<gene>
    <name evidence="11" type="ORF">BN9_036950</name>
</gene>
<comment type="similarity">
    <text evidence="3 8">Belongs to the COQ9 family.</text>
</comment>
<evidence type="ECO:0000256" key="7">
    <source>
        <dbReference type="ARBA" id="ARBA00023128"/>
    </source>
</evidence>